<feature type="compositionally biased region" description="Basic and acidic residues" evidence="1">
    <location>
        <begin position="42"/>
        <end position="55"/>
    </location>
</feature>
<evidence type="ECO:0000313" key="2">
    <source>
        <dbReference type="EMBL" id="MFB9133595.1"/>
    </source>
</evidence>
<evidence type="ECO:0000256" key="1">
    <source>
        <dbReference type="SAM" id="MobiDB-lite"/>
    </source>
</evidence>
<organism evidence="2 3">
    <name type="scientific">Vibrio olivae</name>
    <dbReference type="NCBI Taxonomy" id="1243002"/>
    <lineage>
        <taxon>Bacteria</taxon>
        <taxon>Pseudomonadati</taxon>
        <taxon>Pseudomonadota</taxon>
        <taxon>Gammaproteobacteria</taxon>
        <taxon>Vibrionales</taxon>
        <taxon>Vibrionaceae</taxon>
        <taxon>Vibrio</taxon>
    </lineage>
</organism>
<reference evidence="2 3" key="1">
    <citation type="submission" date="2024-09" db="EMBL/GenBank/DDBJ databases">
        <authorList>
            <person name="Sun Q."/>
            <person name="Mori K."/>
        </authorList>
    </citation>
    <scope>NUCLEOTIDE SEQUENCE [LARGE SCALE GENOMIC DNA]</scope>
    <source>
        <strain evidence="2 3">CECT 8064</strain>
    </source>
</reference>
<comment type="caution">
    <text evidence="2">The sequence shown here is derived from an EMBL/GenBank/DDBJ whole genome shotgun (WGS) entry which is preliminary data.</text>
</comment>
<dbReference type="EMBL" id="JBHMEP010000001">
    <property type="protein sequence ID" value="MFB9133595.1"/>
    <property type="molecule type" value="Genomic_DNA"/>
</dbReference>
<keyword evidence="3" id="KW-1185">Reference proteome</keyword>
<protein>
    <submittedName>
        <fullName evidence="2">Uncharacterized protein</fullName>
    </submittedName>
</protein>
<feature type="region of interest" description="Disordered" evidence="1">
    <location>
        <begin position="30"/>
        <end position="62"/>
    </location>
</feature>
<sequence>MQHLPNNSKHYQRTALADIFQLTRKVSIDPIEKRRQQQKPLDSADHNYRQAERKPVLPVSAE</sequence>
<proteinExistence type="predicted"/>
<gene>
    <name evidence="2" type="ORF">ACFFUV_01250</name>
</gene>
<dbReference type="Proteomes" id="UP001589645">
    <property type="component" value="Unassembled WGS sequence"/>
</dbReference>
<dbReference type="RefSeq" id="WP_390189112.1">
    <property type="nucleotide sequence ID" value="NZ_JBHMEP010000001.1"/>
</dbReference>
<accession>A0ABV5HHA4</accession>
<evidence type="ECO:0000313" key="3">
    <source>
        <dbReference type="Proteomes" id="UP001589645"/>
    </source>
</evidence>
<name>A0ABV5HHA4_9VIBR</name>